<dbReference type="EMBL" id="CAJNOU010001010">
    <property type="protein sequence ID" value="CAF1133994.1"/>
    <property type="molecule type" value="Genomic_DNA"/>
</dbReference>
<dbReference type="GO" id="GO:0042147">
    <property type="term" value="P:retrograde transport, endosome to Golgi"/>
    <property type="evidence" value="ECO:0007669"/>
    <property type="project" value="InterPro"/>
</dbReference>
<comment type="similarity">
    <text evidence="1 6">Belongs to the VPS29 family.</text>
</comment>
<dbReference type="GO" id="GO:0005829">
    <property type="term" value="C:cytosol"/>
    <property type="evidence" value="ECO:0007669"/>
    <property type="project" value="GOC"/>
</dbReference>
<evidence type="ECO:0000313" key="9">
    <source>
        <dbReference type="EMBL" id="CAF3933087.1"/>
    </source>
</evidence>
<dbReference type="Proteomes" id="UP000663889">
    <property type="component" value="Unassembled WGS sequence"/>
</dbReference>
<dbReference type="Gene3D" id="3.60.21.10">
    <property type="match status" value="1"/>
</dbReference>
<sequence>MADNFPIMLVLVLGDLHIPYRVSGLPHEFRKLLTPGRIQHILCTGNLCTKETVDYLKTLTADVHIVRGDFDDNPNFVDQKVVTVGQFRIGLCHGHQIVPWGDIESLSMLQRQMDVDILITGHTHKFEAFERDNKFFINPGSATGAFNSLNSSTTPSFVLMDIQQASLTLYVYQLINEKFTVERLEYRKA</sequence>
<dbReference type="Pfam" id="PF12850">
    <property type="entry name" value="Metallophos_2"/>
    <property type="match status" value="1"/>
</dbReference>
<dbReference type="NCBIfam" id="TIGR00040">
    <property type="entry name" value="yfcE"/>
    <property type="match status" value="1"/>
</dbReference>
<dbReference type="InterPro" id="IPR024654">
    <property type="entry name" value="Calcineurin-like_PHP_lpxH"/>
</dbReference>
<dbReference type="GO" id="GO:0015031">
    <property type="term" value="P:protein transport"/>
    <property type="evidence" value="ECO:0007669"/>
    <property type="project" value="UniProtKB-KW"/>
</dbReference>
<dbReference type="InterPro" id="IPR000979">
    <property type="entry name" value="Phosphodiesterase_MJ0936/Vps29"/>
</dbReference>
<evidence type="ECO:0000313" key="10">
    <source>
        <dbReference type="Proteomes" id="UP000663874"/>
    </source>
</evidence>
<gene>
    <name evidence="9" type="ORF">FNK824_LOCUS22250</name>
    <name evidence="8" type="ORF">SEV965_LOCUS17575</name>
</gene>
<proteinExistence type="inferred from homology"/>
<accession>A0A819JHR0</accession>
<evidence type="ECO:0000256" key="5">
    <source>
        <dbReference type="ARBA" id="ARBA00031913"/>
    </source>
</evidence>
<dbReference type="InterPro" id="IPR029052">
    <property type="entry name" value="Metallo-depent_PP-like"/>
</dbReference>
<evidence type="ECO:0000256" key="1">
    <source>
        <dbReference type="ARBA" id="ARBA00005945"/>
    </source>
</evidence>
<dbReference type="CDD" id="cd07394">
    <property type="entry name" value="MPP_Vps29"/>
    <property type="match status" value="1"/>
</dbReference>
<name>A0A819JHR0_9BILA</name>
<evidence type="ECO:0000259" key="7">
    <source>
        <dbReference type="Pfam" id="PF12850"/>
    </source>
</evidence>
<evidence type="ECO:0000256" key="3">
    <source>
        <dbReference type="ARBA" id="ARBA00022448"/>
    </source>
</evidence>
<evidence type="ECO:0000313" key="8">
    <source>
        <dbReference type="EMBL" id="CAF1133994.1"/>
    </source>
</evidence>
<dbReference type="FunFam" id="3.60.21.10:FF:000015">
    <property type="entry name" value="Vacuolar protein sorting-associated protein 29"/>
    <property type="match status" value="1"/>
</dbReference>
<reference evidence="9" key="1">
    <citation type="submission" date="2021-02" db="EMBL/GenBank/DDBJ databases">
        <authorList>
            <person name="Nowell W R."/>
        </authorList>
    </citation>
    <scope>NUCLEOTIDE SEQUENCE</scope>
</reference>
<dbReference type="GO" id="GO:0030904">
    <property type="term" value="C:retromer complex"/>
    <property type="evidence" value="ECO:0007669"/>
    <property type="project" value="InterPro"/>
</dbReference>
<feature type="domain" description="Calcineurin-like phosphoesterase" evidence="7">
    <location>
        <begin position="8"/>
        <end position="164"/>
    </location>
</feature>
<keyword evidence="4 6" id="KW-0653">Protein transport</keyword>
<protein>
    <recommendedName>
        <fullName evidence="2 6">Vacuolar protein sorting-associated protein 29</fullName>
    </recommendedName>
    <alternativeName>
        <fullName evidence="5 6">Vesicle protein sorting 29</fullName>
    </alternativeName>
</protein>
<dbReference type="SUPFAM" id="SSF56300">
    <property type="entry name" value="Metallo-dependent phosphatases"/>
    <property type="match status" value="1"/>
</dbReference>
<comment type="function">
    <text evidence="6">Component of the commander complex that is essential for endosomal recycling of transmembrane cargos; the commander complex is composed of the Csubcomplex and the retriever subcomplex. Component of the retriever complex, which is a heterotrimeric complex related to retromer cargo-selective complex (CSC) and essential for retromer-independent retrieval and recycling of numerous cargos. Component of the retromer cargo-selective complex (CSC). The CSC is believed to be the core functional component of retromer or respective retromer complex variants acting to prevent missorting of selected transmembrane cargo proteins into the lysosomal degradation pathway. In the endosomes, retriever complex drives the retrieval and recycling of NxxY-motif-containing cargo proteins by coupling to snx17, a cargo essential for the homeostatic maintenance of numerous cell surface proteins associated with processes that include cell migration, cell adhesion, nutrient supply and cell signaling. The recruitment of the retriever complex to the endosomal membrane involves Cand WASH complexes.</text>
</comment>
<dbReference type="EMBL" id="CAJOBE010004468">
    <property type="protein sequence ID" value="CAF3933087.1"/>
    <property type="molecule type" value="Genomic_DNA"/>
</dbReference>
<keyword evidence="3 6" id="KW-0813">Transport</keyword>
<dbReference type="InterPro" id="IPR028661">
    <property type="entry name" value="Vps29"/>
</dbReference>
<evidence type="ECO:0000256" key="4">
    <source>
        <dbReference type="ARBA" id="ARBA00022927"/>
    </source>
</evidence>
<comment type="caution">
    <text evidence="9">The sequence shown here is derived from an EMBL/GenBank/DDBJ whole genome shotgun (WGS) entry which is preliminary data.</text>
</comment>
<evidence type="ECO:0000256" key="2">
    <source>
        <dbReference type="ARBA" id="ARBA00017767"/>
    </source>
</evidence>
<organism evidence="9 10">
    <name type="scientific">Rotaria sordida</name>
    <dbReference type="NCBI Taxonomy" id="392033"/>
    <lineage>
        <taxon>Eukaryota</taxon>
        <taxon>Metazoa</taxon>
        <taxon>Spiralia</taxon>
        <taxon>Gnathifera</taxon>
        <taxon>Rotifera</taxon>
        <taxon>Eurotatoria</taxon>
        <taxon>Bdelloidea</taxon>
        <taxon>Philodinida</taxon>
        <taxon>Philodinidae</taxon>
        <taxon>Rotaria</taxon>
    </lineage>
</organism>
<dbReference type="GO" id="GO:0031410">
    <property type="term" value="C:cytoplasmic vesicle"/>
    <property type="evidence" value="ECO:0007669"/>
    <property type="project" value="UniProtKB-ARBA"/>
</dbReference>
<dbReference type="PANTHER" id="PTHR11124">
    <property type="entry name" value="VACUOLAR SORTING PROTEIN VPS29"/>
    <property type="match status" value="1"/>
</dbReference>
<dbReference type="Proteomes" id="UP000663874">
    <property type="component" value="Unassembled WGS sequence"/>
</dbReference>
<dbReference type="AlphaFoldDB" id="A0A819JHR0"/>
<evidence type="ECO:0000256" key="6">
    <source>
        <dbReference type="RuleBase" id="RU362040"/>
    </source>
</evidence>